<dbReference type="Proteomes" id="UP001314200">
    <property type="component" value="Unassembled WGS sequence"/>
</dbReference>
<dbReference type="RefSeq" id="WP_338348211.1">
    <property type="nucleotide sequence ID" value="NZ_CAUZLY010000013.1"/>
</dbReference>
<comment type="caution">
    <text evidence="1">The sequence shown here is derived from an EMBL/GenBank/DDBJ whole genome shotgun (WGS) entry which is preliminary data.</text>
</comment>
<evidence type="ECO:0000313" key="1">
    <source>
        <dbReference type="EMBL" id="CAK1254422.1"/>
    </source>
</evidence>
<keyword evidence="2" id="KW-1185">Reference proteome</keyword>
<organism evidence="1 2">
    <name type="scientific">Fructobacillus cardui</name>
    <dbReference type="NCBI Taxonomy" id="2893170"/>
    <lineage>
        <taxon>Bacteria</taxon>
        <taxon>Bacillati</taxon>
        <taxon>Bacillota</taxon>
        <taxon>Bacilli</taxon>
        <taxon>Lactobacillales</taxon>
        <taxon>Lactobacillaceae</taxon>
        <taxon>Fructobacillus</taxon>
    </lineage>
</organism>
<accession>A0ABM9N1Z0</accession>
<dbReference type="EMBL" id="CAUZLY010000013">
    <property type="protein sequence ID" value="CAK1254422.1"/>
    <property type="molecule type" value="Genomic_DNA"/>
</dbReference>
<gene>
    <name evidence="1" type="ORF">R82641_BJNNKPBH_01504</name>
</gene>
<proteinExistence type="predicted"/>
<reference evidence="1 2" key="1">
    <citation type="submission" date="2023-10" db="EMBL/GenBank/DDBJ databases">
        <authorList>
            <person name="Botero Cardona J."/>
        </authorList>
    </citation>
    <scope>NUCLEOTIDE SEQUENCE [LARGE SCALE GENOMIC DNA]</scope>
    <source>
        <strain evidence="1 2">R-82641</strain>
    </source>
</reference>
<sequence>MAEKQWYFKFDPATKEFIPGAVFTDEQPENSTTVDPATSEYIDAKWDGSAWTGTVTREQWLQQQQSQQTQVPDVQKQIADLYVRVLNQELKGL</sequence>
<evidence type="ECO:0000313" key="2">
    <source>
        <dbReference type="Proteomes" id="UP001314200"/>
    </source>
</evidence>
<protein>
    <submittedName>
        <fullName evidence="1">Uncharacterized protein</fullName>
    </submittedName>
</protein>
<name>A0ABM9N1Z0_9LACO</name>